<dbReference type="Pfam" id="PF13573">
    <property type="entry name" value="SprB"/>
    <property type="match status" value="1"/>
</dbReference>
<proteinExistence type="predicted"/>
<protein>
    <submittedName>
        <fullName evidence="3">T9SS type A sorting domain-containing protein</fullName>
    </submittedName>
</protein>
<dbReference type="InterPro" id="IPR026444">
    <property type="entry name" value="Secre_tail"/>
</dbReference>
<dbReference type="Gene3D" id="2.60.40.740">
    <property type="match status" value="1"/>
</dbReference>
<sequence length="1614" mass="176279">GTPGYTYSIDGGQNYQPSNEFTGLTAGNYTITIKDANGCTKTCDEVVVGQPDALTCSTTPTDASCNSGSDGKITVTAGGGTPGYTYSIDGGQNYQPSNEFTGLTAGNYTITIKDANGCTKTCDEVTVGEPDPLTFCITQECAGANVSPPMTIITVYPIGGTPGYEYYVFDNDDNVIYIDWKEVSSGDEFSLPDGNYTLKLRDANGCVALAQECVPLEPVVDLRSTFRLIPPSDIEILASCCRISCNDAGVFECSDAAGIEEWLNGGAFTIEGDCEGLRVDHNLDTITGCGDYIVTFTIVDENGDPDLDDQGQPKTCTNTLTIQDTKAPVIVVSNLKKLNCSEVTIFDEPEIFDNCDNDVEVKVTTEWYIDGLVGCRHRRTWTATDDCGNTSTATQVIQIVDPTLPELVPVHPLLEGLADGDSIYVECSKPTFFSPEAFEVKEDCSKCGHGYKVNMDDYAIIHDCGDGKALKEIVCWWYVTDKYDRTVRYTIHIFMMDRMPPEFVSVPEDKTIACDAPIEFGEVVTFDACSKYVSLSHQDTLGTSAQGQSTITRIWRATDACGNWDTASQTITLEGSGPVFTSLPENKILSAGSEVVFDEPVARSACGEVNITVDGADEVSGDQCSGLTYTRTWNAVSENGLSATTSQTITLKPDDEAPVFNKMPGNVVLPCGSDLPAFNIGVTDNVDDGVVISVASTMEGEGCDQVITRTWTATDACGNATSVSQEVRFAANLDITFTYVPGTFSGKIGDMVPEDMAVASSDCTEGEVAISVEDRVVQDATCDRSIHRLFIATDGCGNRDTAIQLITLIDNVAPVLTNTIAGKSVECGDSINFDEPEFTDNVGVEAVVVTDTVIQEQCSGYYKRTWLAVDSCGNSTTVTQTITILPDTEAPVFASSDQVLVLGCQDTIPAFTPAATDNCASSVSIVMEETESKASCEERISRIWTATDSCGNSSTLKWELIRRDTLAPKFDHIPEDFSVTCIEDAVFDTITVEDDCSDSVQLSFMDLKREGNCFTGFTLTRTWIATDDCGNMNQVVQNIFVIGDTVVPLFTEVPADTIIRCGDSIPSQTVEVADNCRIDTIMVQQDHRPINDHQCEDSTGYFVQRSWIAVDECGNLDTAIQYIAILGAGQSSLMTFIEVPGTQVVNCADDAVFGRPVVKATCDSVQITTEDFTIGEPCSAEYKMIREWTATDTCGQTVSTYQTIIVRQDTSAPHISLDYPVKFMGCGSVKDTLSFDDPTVWDNCVTELVSTTDTTIHDNSDADSVRVRTWTYADQCGNESSISQKLIFGLNDTDDFFRAERDTFALSCVTAMELHRPVVYSCDTVSVSYEDAVSDSACMNQLKVVRTWTAADTSGNVDSYVQIFNIHDTIAPVIELASDTLYMTSLEYAGFEAESNLGPAADNCGQATDDISSAKQEENGRVWYEYTVTRSDQCGNTSIAHFVVVIAEKPPIVNLNYSSPDVVAQVSGGVAPFEYAWSYLRPGNPNWVSIDIEGKKLSMREMGMIQKVKVRVMDARDQWSENQLDLMVTKNVRRNVMLHPNPAVDYVEVRMEMEDVNRIELYNMLGQRVKFYEFDRMTDQGKIQLDLRDVPQGTYTVRFMNDYRVYTRPLIKVN</sequence>
<accession>A0A953I0R6</accession>
<comment type="caution">
    <text evidence="3">The sequence shown here is derived from an EMBL/GenBank/DDBJ whole genome shotgun (WGS) entry which is preliminary data.</text>
</comment>
<dbReference type="Pfam" id="PF18962">
    <property type="entry name" value="Por_Secre_tail"/>
    <property type="match status" value="1"/>
</dbReference>
<evidence type="ECO:0000313" key="3">
    <source>
        <dbReference type="EMBL" id="MBY5960286.1"/>
    </source>
</evidence>
<evidence type="ECO:0000259" key="2">
    <source>
        <dbReference type="Pfam" id="PF23237"/>
    </source>
</evidence>
<keyword evidence="4" id="KW-1185">Reference proteome</keyword>
<feature type="domain" description="HYR-like" evidence="2">
    <location>
        <begin position="1237"/>
        <end position="1282"/>
    </location>
</feature>
<dbReference type="InterPro" id="IPR025667">
    <property type="entry name" value="SprB_repeat"/>
</dbReference>
<reference evidence="3" key="1">
    <citation type="submission" date="2021-06" db="EMBL/GenBank/DDBJ databases">
        <title>44 bacteria genomes isolated from Dapeng, Shenzhen.</title>
        <authorList>
            <person name="Zheng W."/>
            <person name="Yu S."/>
            <person name="Huang Y."/>
        </authorList>
    </citation>
    <scope>NUCLEOTIDE SEQUENCE</scope>
    <source>
        <strain evidence="3">DP5N28-2</strain>
    </source>
</reference>
<dbReference type="RefSeq" id="WP_222581835.1">
    <property type="nucleotide sequence ID" value="NZ_JAHVHU010000032.1"/>
</dbReference>
<gene>
    <name evidence="3" type="ORF">KUV50_19210</name>
</gene>
<dbReference type="NCBIfam" id="TIGR04183">
    <property type="entry name" value="Por_Secre_tail"/>
    <property type="match status" value="1"/>
</dbReference>
<dbReference type="Proteomes" id="UP000753961">
    <property type="component" value="Unassembled WGS sequence"/>
</dbReference>
<dbReference type="EMBL" id="JAHVHU010000032">
    <property type="protein sequence ID" value="MBY5960286.1"/>
    <property type="molecule type" value="Genomic_DNA"/>
</dbReference>
<evidence type="ECO:0000259" key="1">
    <source>
        <dbReference type="Pfam" id="PF18962"/>
    </source>
</evidence>
<evidence type="ECO:0000313" key="4">
    <source>
        <dbReference type="Proteomes" id="UP000753961"/>
    </source>
</evidence>
<dbReference type="Pfam" id="PF23237">
    <property type="entry name" value="HYR_4C"/>
    <property type="match status" value="1"/>
</dbReference>
<name>A0A953I0R6_9BACT</name>
<feature type="non-terminal residue" evidence="3">
    <location>
        <position position="1"/>
    </location>
</feature>
<dbReference type="InterPro" id="IPR057078">
    <property type="entry name" value="HYR-4C"/>
</dbReference>
<organism evidence="3 4">
    <name type="scientific">Membranihabitans marinus</name>
    <dbReference type="NCBI Taxonomy" id="1227546"/>
    <lineage>
        <taxon>Bacteria</taxon>
        <taxon>Pseudomonadati</taxon>
        <taxon>Bacteroidota</taxon>
        <taxon>Saprospiria</taxon>
        <taxon>Saprospirales</taxon>
        <taxon>Saprospiraceae</taxon>
        <taxon>Membranihabitans</taxon>
    </lineage>
</organism>
<feature type="domain" description="Secretion system C-terminal sorting" evidence="1">
    <location>
        <begin position="1539"/>
        <end position="1605"/>
    </location>
</feature>